<evidence type="ECO:0000313" key="3">
    <source>
        <dbReference type="Proteomes" id="UP000432350"/>
    </source>
</evidence>
<name>A0A653Z4P0_SPHMU</name>
<evidence type="ECO:0000313" key="2">
    <source>
        <dbReference type="EMBL" id="VXC49942.1"/>
    </source>
</evidence>
<dbReference type="PANTHER" id="PTHR30296">
    <property type="entry name" value="UNCHARACTERIZED PROTEIN YKGE"/>
    <property type="match status" value="1"/>
</dbReference>
<feature type="domain" description="Cysteine-rich" evidence="1">
    <location>
        <begin position="8"/>
        <end position="88"/>
    </location>
</feature>
<dbReference type="Pfam" id="PF02754">
    <property type="entry name" value="CCG"/>
    <property type="match status" value="2"/>
</dbReference>
<dbReference type="GO" id="GO:0016491">
    <property type="term" value="F:oxidoreductase activity"/>
    <property type="evidence" value="ECO:0007669"/>
    <property type="project" value="UniProtKB-ARBA"/>
</dbReference>
<dbReference type="GO" id="GO:0005829">
    <property type="term" value="C:cytosol"/>
    <property type="evidence" value="ECO:0007669"/>
    <property type="project" value="TreeGrafter"/>
</dbReference>
<dbReference type="InterPro" id="IPR004017">
    <property type="entry name" value="Cys_rich_dom"/>
</dbReference>
<organism evidence="2 3">
    <name type="scientific">Sphingobacterium multivorum</name>
    <dbReference type="NCBI Taxonomy" id="28454"/>
    <lineage>
        <taxon>Bacteria</taxon>
        <taxon>Pseudomonadati</taxon>
        <taxon>Bacteroidota</taxon>
        <taxon>Sphingobacteriia</taxon>
        <taxon>Sphingobacteriales</taxon>
        <taxon>Sphingobacteriaceae</taxon>
        <taxon>Sphingobacterium</taxon>
    </lineage>
</organism>
<evidence type="ECO:0000259" key="1">
    <source>
        <dbReference type="Pfam" id="PF02754"/>
    </source>
</evidence>
<dbReference type="Proteomes" id="UP000432350">
    <property type="component" value="Unassembled WGS sequence"/>
</dbReference>
<reference evidence="2 3" key="1">
    <citation type="submission" date="2019-10" db="EMBL/GenBank/DDBJ databases">
        <authorList>
            <person name="Karimi E."/>
        </authorList>
    </citation>
    <scope>NUCLEOTIDE SEQUENCE [LARGE SCALE GENOMIC DNA]</scope>
    <source>
        <strain evidence="2">Sphingobacterium sp. 8BC</strain>
    </source>
</reference>
<dbReference type="PANTHER" id="PTHR30296:SF0">
    <property type="entry name" value="LACTATE UTILIZATION PROTEIN A"/>
    <property type="match status" value="1"/>
</dbReference>
<feature type="domain" description="Cysteine-rich" evidence="1">
    <location>
        <begin position="137"/>
        <end position="221"/>
    </location>
</feature>
<dbReference type="AlphaFoldDB" id="A0A653Z4P0"/>
<gene>
    <name evidence="2" type="primary">lutA</name>
    <name evidence="2" type="ORF">SPHINGO8BC_140039</name>
</gene>
<protein>
    <submittedName>
        <fullName evidence="2">Lactate utilization protein A</fullName>
    </submittedName>
</protein>
<dbReference type="EMBL" id="CABWMV010000006">
    <property type="protein sequence ID" value="VXC49942.1"/>
    <property type="molecule type" value="Genomic_DNA"/>
</dbReference>
<sequence>MIELHMKVELFVPCFIDQLYPETAFNTVRLLEKVGCEVVYNPEQTCCGQPAYNAGFWDDAKQVGRKFLGDFSGDHVIISPSASCTGMVRHAYNDLFANSADSHQCHKIQQQVMEISDFLVNVLKKEYFGAELEGVAVYHDSCSALRECKIKEEPRKLLSKVLGLEMVEVKDSETCCGFGGSFAVKFEGISAAMAEQKVRNALDLNADYIISTDSSCLLQLQSYIDKHKLPIQTMHLVDVLTTGWGNI</sequence>
<proteinExistence type="predicted"/>
<accession>A0A653Z4P0</accession>